<name>A0A9P5S2A4_9FUNG</name>
<dbReference type="Proteomes" id="UP000748756">
    <property type="component" value="Unassembled WGS sequence"/>
</dbReference>
<comment type="caution">
    <text evidence="2">The sequence shown here is derived from an EMBL/GenBank/DDBJ whole genome shotgun (WGS) entry which is preliminary data.</text>
</comment>
<proteinExistence type="predicted"/>
<dbReference type="Pfam" id="PF04371">
    <property type="entry name" value="PAD_porph"/>
    <property type="match status" value="1"/>
</dbReference>
<gene>
    <name evidence="2" type="ORF">BG015_006231</name>
</gene>
<protein>
    <recommendedName>
        <fullName evidence="4">Agmatine deiminase</fullName>
    </recommendedName>
</protein>
<dbReference type="AlphaFoldDB" id="A0A9P5S2A4"/>
<evidence type="ECO:0000313" key="2">
    <source>
        <dbReference type="EMBL" id="KAF9151776.1"/>
    </source>
</evidence>
<dbReference type="GO" id="GO:0047632">
    <property type="term" value="F:agmatine deiminase activity"/>
    <property type="evidence" value="ECO:0007669"/>
    <property type="project" value="TreeGrafter"/>
</dbReference>
<reference evidence="2" key="1">
    <citation type="journal article" date="2020" name="Fungal Divers.">
        <title>Resolving the Mortierellaceae phylogeny through synthesis of multi-gene phylogenetics and phylogenomics.</title>
        <authorList>
            <person name="Vandepol N."/>
            <person name="Liber J."/>
            <person name="Desiro A."/>
            <person name="Na H."/>
            <person name="Kennedy M."/>
            <person name="Barry K."/>
            <person name="Grigoriev I.V."/>
            <person name="Miller A.N."/>
            <person name="O'Donnell K."/>
            <person name="Stajich J.E."/>
            <person name="Bonito G."/>
        </authorList>
    </citation>
    <scope>NUCLEOTIDE SEQUENCE</scope>
    <source>
        <strain evidence="2">NRRL 6426</strain>
    </source>
</reference>
<evidence type="ECO:0000256" key="1">
    <source>
        <dbReference type="ARBA" id="ARBA00022801"/>
    </source>
</evidence>
<accession>A0A9P5S2A4</accession>
<dbReference type="GO" id="GO:0009446">
    <property type="term" value="P:putrescine biosynthetic process"/>
    <property type="evidence" value="ECO:0007669"/>
    <property type="project" value="InterPro"/>
</dbReference>
<organism evidence="2 3">
    <name type="scientific">Linnemannia schmuckeri</name>
    <dbReference type="NCBI Taxonomy" id="64567"/>
    <lineage>
        <taxon>Eukaryota</taxon>
        <taxon>Fungi</taxon>
        <taxon>Fungi incertae sedis</taxon>
        <taxon>Mucoromycota</taxon>
        <taxon>Mortierellomycotina</taxon>
        <taxon>Mortierellomycetes</taxon>
        <taxon>Mortierellales</taxon>
        <taxon>Mortierellaceae</taxon>
        <taxon>Linnemannia</taxon>
    </lineage>
</organism>
<dbReference type="OrthoDB" id="544103at2759"/>
<dbReference type="GO" id="GO:0004668">
    <property type="term" value="F:protein-arginine deiminase activity"/>
    <property type="evidence" value="ECO:0007669"/>
    <property type="project" value="InterPro"/>
</dbReference>
<dbReference type="InterPro" id="IPR007466">
    <property type="entry name" value="Peptidyl-Arg-deiminase_porph"/>
</dbReference>
<dbReference type="SUPFAM" id="SSF55909">
    <property type="entry name" value="Pentein"/>
    <property type="match status" value="1"/>
</dbReference>
<keyword evidence="3" id="KW-1185">Reference proteome</keyword>
<keyword evidence="1" id="KW-0378">Hydrolase</keyword>
<sequence length="431" mass="48203">MLHTTTTTATRGLYSLSSRSIHNNNIKKHLFARSLPNLHLHPRAMTTTTTTAITTTLDPHGRRIPAEWESHQRIIMAWPTHWETLTPKFQGDVARIAQAVSQFESVQMLVPPEHIDEAKATVGKGQTHEIEFLPIPVNDLWARDFIPLFMTRPKEEDKEGKRELVGVDYNFNGWGQKAPYNLSTHAGERLLHAWNNTSRLVSRMVAEGGAIESDGQGTLLMTESSIVNDNRNPNKTRAELEETFKNELGVKKVIWLKGLKGYDITDSHIDVLARFVAPGVVMVSKPPPESQTQGLLHSGRFQAWREQYAQAIQVLSSTTDAHGKSLKIIDLPEPTPSKTRRIPLEEIPVFEEIGVQECEKDGSGGINSYLNFLMVNDGVLMPEFGDESADAEAKRIVEEQFPDRKVETVRIDYLVKGGGGIHCSTHDVPIV</sequence>
<dbReference type="PANTHER" id="PTHR31377">
    <property type="entry name" value="AGMATINE DEIMINASE-RELATED"/>
    <property type="match status" value="1"/>
</dbReference>
<dbReference type="Gene3D" id="3.75.10.10">
    <property type="entry name" value="L-arginine/glycine Amidinotransferase, Chain A"/>
    <property type="match status" value="1"/>
</dbReference>
<dbReference type="PANTHER" id="PTHR31377:SF0">
    <property type="entry name" value="AGMATINE DEIMINASE-RELATED"/>
    <property type="match status" value="1"/>
</dbReference>
<evidence type="ECO:0008006" key="4">
    <source>
        <dbReference type="Google" id="ProtNLM"/>
    </source>
</evidence>
<dbReference type="EMBL" id="JAAAUQ010000295">
    <property type="protein sequence ID" value="KAF9151776.1"/>
    <property type="molecule type" value="Genomic_DNA"/>
</dbReference>
<evidence type="ECO:0000313" key="3">
    <source>
        <dbReference type="Proteomes" id="UP000748756"/>
    </source>
</evidence>